<dbReference type="AlphaFoldDB" id="Q1JZP2"/>
<gene>
    <name evidence="2" type="ORF">Dace_2550</name>
</gene>
<feature type="domain" description="Flagellar hook-length control protein-like C-terminal" evidence="1">
    <location>
        <begin position="167"/>
        <end position="231"/>
    </location>
</feature>
<protein>
    <recommendedName>
        <fullName evidence="1">Flagellar hook-length control protein-like C-terminal domain-containing protein</fullName>
    </recommendedName>
</protein>
<dbReference type="EMBL" id="AAEW02000008">
    <property type="protein sequence ID" value="EAT15850.1"/>
    <property type="molecule type" value="Genomic_DNA"/>
</dbReference>
<accession>Q1JZP2</accession>
<comment type="caution">
    <text evidence="2">The sequence shown here is derived from an EMBL/GenBank/DDBJ whole genome shotgun (WGS) entry which is preliminary data.</text>
</comment>
<evidence type="ECO:0000313" key="2">
    <source>
        <dbReference type="EMBL" id="EAT15850.1"/>
    </source>
</evidence>
<dbReference type="Pfam" id="PF02120">
    <property type="entry name" value="Flg_hook"/>
    <property type="match status" value="1"/>
</dbReference>
<name>Q1JZP2_DESA6</name>
<dbReference type="Proteomes" id="UP000005695">
    <property type="component" value="Unassembled WGS sequence"/>
</dbReference>
<organism evidence="2 3">
    <name type="scientific">Desulfuromonas acetoxidans (strain DSM 684 / 11070)</name>
    <dbReference type="NCBI Taxonomy" id="281689"/>
    <lineage>
        <taxon>Bacteria</taxon>
        <taxon>Pseudomonadati</taxon>
        <taxon>Thermodesulfobacteriota</taxon>
        <taxon>Desulfuromonadia</taxon>
        <taxon>Desulfuromonadales</taxon>
        <taxon>Desulfuromonadaceae</taxon>
        <taxon>Desulfuromonas</taxon>
    </lineage>
</organism>
<reference evidence="2" key="2">
    <citation type="submission" date="2006-05" db="EMBL/GenBank/DDBJ databases">
        <title>Sequencing of the draft genome and assembly of Desulfuromonas acetoxidans DSM 684.</title>
        <authorList>
            <consortium name="US DOE Joint Genome Institute (JGI-PGF)"/>
            <person name="Copeland A."/>
            <person name="Lucas S."/>
            <person name="Lapidus A."/>
            <person name="Barry K."/>
            <person name="Detter J.C."/>
            <person name="Glavina del Rio T."/>
            <person name="Hammon N."/>
            <person name="Israni S."/>
            <person name="Dalin E."/>
            <person name="Tice H."/>
            <person name="Bruce D."/>
            <person name="Pitluck S."/>
            <person name="Richardson P."/>
        </authorList>
    </citation>
    <scope>NUCLEOTIDE SEQUENCE [LARGE SCALE GENOMIC DNA]</scope>
    <source>
        <strain evidence="2">DSM 684</strain>
    </source>
</reference>
<reference evidence="2" key="1">
    <citation type="submission" date="2006-05" db="EMBL/GenBank/DDBJ databases">
        <title>Annotation of the draft genome assembly of Desulfuromonas acetoxidans DSM 684.</title>
        <authorList>
            <consortium name="US DOE Joint Genome Institute (JGI-ORNL)"/>
            <person name="Larimer F."/>
            <person name="Land M."/>
            <person name="Hauser L."/>
        </authorList>
    </citation>
    <scope>NUCLEOTIDE SEQUENCE [LARGE SCALE GENOMIC DNA]</scope>
    <source>
        <strain evidence="2">DSM 684</strain>
    </source>
</reference>
<evidence type="ECO:0000313" key="3">
    <source>
        <dbReference type="Proteomes" id="UP000005695"/>
    </source>
</evidence>
<sequence length="255" mass="28200">MTTLLHRLDSSSNVANALFTAINLVPLSAQQKRAVEGALTPEQWTHLETLTKDLGSDFKSAGARILFNLSHNLGLDYEQLLSQQKSDQAAQTLKGALMTLAEHDDLPDIVRDSSRQMVQQLDVLQLTRVRFAQEGILFLPLPFEFMEQGYALVEQRQGGSDGEEVSHVVTLNMSLEGLGAVQANLLFEQQALFVRILCEDDESQAALEKSLAELEEALAPFAVRSIQVAQGVEDPAVELINRLQPHHDNVFDARV</sequence>
<proteinExistence type="predicted"/>
<keyword evidence="3" id="KW-1185">Reference proteome</keyword>
<dbReference type="InterPro" id="IPR021136">
    <property type="entry name" value="Flagellar_hook_control-like_C"/>
</dbReference>
<evidence type="ECO:0000259" key="1">
    <source>
        <dbReference type="Pfam" id="PF02120"/>
    </source>
</evidence>